<name>L0A1E8_DEIPD</name>
<dbReference type="GO" id="GO:0016810">
    <property type="term" value="F:hydrolase activity, acting on carbon-nitrogen (but not peptide) bonds"/>
    <property type="evidence" value="ECO:0007669"/>
    <property type="project" value="InterPro"/>
</dbReference>
<keyword evidence="2" id="KW-0119">Carbohydrate metabolism</keyword>
<dbReference type="eggNOG" id="COG0726">
    <property type="taxonomic scope" value="Bacteria"/>
</dbReference>
<dbReference type="KEGG" id="dpd:Deipe_1760"/>
<evidence type="ECO:0000259" key="1">
    <source>
        <dbReference type="PROSITE" id="PS51677"/>
    </source>
</evidence>
<dbReference type="SUPFAM" id="SSF88713">
    <property type="entry name" value="Glycoside hydrolase/deacetylase"/>
    <property type="match status" value="1"/>
</dbReference>
<dbReference type="AlphaFoldDB" id="L0A1E8"/>
<gene>
    <name evidence="2" type="ordered locus">Deipe_1760</name>
</gene>
<dbReference type="PANTHER" id="PTHR10587:SF137">
    <property type="entry name" value="4-DEOXY-4-FORMAMIDO-L-ARABINOSE-PHOSPHOUNDECAPRENOL DEFORMYLASE ARND-RELATED"/>
    <property type="match status" value="1"/>
</dbReference>
<dbReference type="PANTHER" id="PTHR10587">
    <property type="entry name" value="GLYCOSYL TRANSFERASE-RELATED"/>
    <property type="match status" value="1"/>
</dbReference>
<dbReference type="Gene3D" id="3.20.20.370">
    <property type="entry name" value="Glycoside hydrolase/deacetylase"/>
    <property type="match status" value="1"/>
</dbReference>
<dbReference type="OrthoDB" id="62208at2"/>
<keyword evidence="2" id="KW-0624">Polysaccharide degradation</keyword>
<keyword evidence="3" id="KW-1185">Reference proteome</keyword>
<organism evidence="2 3">
    <name type="scientific">Deinococcus peraridilitoris (strain DSM 19664 / LMG 22246 / CIP 109416 / KR-200)</name>
    <dbReference type="NCBI Taxonomy" id="937777"/>
    <lineage>
        <taxon>Bacteria</taxon>
        <taxon>Thermotogati</taxon>
        <taxon>Deinococcota</taxon>
        <taxon>Deinococci</taxon>
        <taxon>Deinococcales</taxon>
        <taxon>Deinococcaceae</taxon>
        <taxon>Deinococcus</taxon>
    </lineage>
</organism>
<dbReference type="EMBL" id="CP003382">
    <property type="protein sequence ID" value="AFZ67279.1"/>
    <property type="molecule type" value="Genomic_DNA"/>
</dbReference>
<sequence>MKKRVWWTLGALLAYVGLPYALVQVGNLGVVRRGRSPGTGIALTFDDGPDPSTTPRVLDALREAGVHATFFMLGEAAERHPDLVRQIAAEGHEVASHGYAHRHAWTRAPWSVGADLRRSLKVLRGLTGQDIAFFRPPHGAYTLATVLTLRFQAAQRGVRGAHWTVEAHDWHPGYTASGVTRRVLDSVEAGGVIVMHDAGRGGETAAQALPELLPELRKRGYAPTTLSGLEGVRPERAHDLLPRALKLLDRWFDRTGNVVRFGIKANSLLRAGLVKFPLPDHPQFAHGAPLLELHVNSERMTQFAPKPLTGIRMTRESLKELARAVQERPEWAGAQGVFAIGPFSDILGALGFEAADVPPAMRRRLGTWANMLRRAYGAVGEGHAHDVRVATISREELLRRYGAR</sequence>
<dbReference type="STRING" id="937777.Deipe_1760"/>
<dbReference type="CDD" id="cd10959">
    <property type="entry name" value="CE4_NodB_like_3"/>
    <property type="match status" value="1"/>
</dbReference>
<feature type="domain" description="NodB homology" evidence="1">
    <location>
        <begin position="39"/>
        <end position="224"/>
    </location>
</feature>
<dbReference type="GO" id="GO:0016798">
    <property type="term" value="F:hydrolase activity, acting on glycosyl bonds"/>
    <property type="evidence" value="ECO:0007669"/>
    <property type="project" value="UniProtKB-KW"/>
</dbReference>
<reference evidence="3" key="1">
    <citation type="submission" date="2012-03" db="EMBL/GenBank/DDBJ databases">
        <title>Complete sequence of chromosome of Deinococcus peraridilitoris DSM 19664.</title>
        <authorList>
            <person name="Lucas S."/>
            <person name="Copeland A."/>
            <person name="Lapidus A."/>
            <person name="Glavina del Rio T."/>
            <person name="Dalin E."/>
            <person name="Tice H."/>
            <person name="Bruce D."/>
            <person name="Goodwin L."/>
            <person name="Pitluck S."/>
            <person name="Peters L."/>
            <person name="Mikhailova N."/>
            <person name="Lu M."/>
            <person name="Kyrpides N."/>
            <person name="Mavromatis K."/>
            <person name="Ivanova N."/>
            <person name="Brettin T."/>
            <person name="Detter J.C."/>
            <person name="Han C."/>
            <person name="Larimer F."/>
            <person name="Land M."/>
            <person name="Hauser L."/>
            <person name="Markowitz V."/>
            <person name="Cheng J.-F."/>
            <person name="Hugenholtz P."/>
            <person name="Woyke T."/>
            <person name="Wu D."/>
            <person name="Pukall R."/>
            <person name="Steenblock K."/>
            <person name="Brambilla E."/>
            <person name="Klenk H.-P."/>
            <person name="Eisen J.A."/>
        </authorList>
    </citation>
    <scope>NUCLEOTIDE SEQUENCE [LARGE SCALE GENOMIC DNA]</scope>
    <source>
        <strain evidence="3">DSM 19664 / LMG 22246 / CIP 109416 / KR-200</strain>
    </source>
</reference>
<dbReference type="Proteomes" id="UP000010467">
    <property type="component" value="Chromosome"/>
</dbReference>
<dbReference type="HOGENOM" id="CLU_046845_0_0_0"/>
<dbReference type="Pfam" id="PF22790">
    <property type="entry name" value="YkoP"/>
    <property type="match status" value="1"/>
</dbReference>
<dbReference type="InterPro" id="IPR002509">
    <property type="entry name" value="NODB_dom"/>
</dbReference>
<dbReference type="InterPro" id="IPR054467">
    <property type="entry name" value="YkoP-like_dom"/>
</dbReference>
<accession>L0A1E8</accession>
<keyword evidence="2" id="KW-0858">Xylan degradation</keyword>
<dbReference type="Pfam" id="PF01522">
    <property type="entry name" value="Polysacc_deac_1"/>
    <property type="match status" value="1"/>
</dbReference>
<evidence type="ECO:0000313" key="2">
    <source>
        <dbReference type="EMBL" id="AFZ67279.1"/>
    </source>
</evidence>
<dbReference type="InterPro" id="IPR011330">
    <property type="entry name" value="Glyco_hydro/deAcase_b/a-brl"/>
</dbReference>
<dbReference type="GO" id="GO:0045493">
    <property type="term" value="P:xylan catabolic process"/>
    <property type="evidence" value="ECO:0007669"/>
    <property type="project" value="UniProtKB-KW"/>
</dbReference>
<keyword evidence="2" id="KW-0326">Glycosidase</keyword>
<evidence type="ECO:0000313" key="3">
    <source>
        <dbReference type="Proteomes" id="UP000010467"/>
    </source>
</evidence>
<keyword evidence="2" id="KW-0378">Hydrolase</keyword>
<dbReference type="InterPro" id="IPR050248">
    <property type="entry name" value="Polysacc_deacetylase_ArnD"/>
</dbReference>
<protein>
    <submittedName>
        <fullName evidence="2">Putative xylanase/chitin deacetylase</fullName>
    </submittedName>
</protein>
<dbReference type="PROSITE" id="PS51677">
    <property type="entry name" value="NODB"/>
    <property type="match status" value="1"/>
</dbReference>
<dbReference type="PATRIC" id="fig|937777.3.peg.1762"/>
<dbReference type="RefSeq" id="WP_015235584.1">
    <property type="nucleotide sequence ID" value="NC_019793.1"/>
</dbReference>
<proteinExistence type="predicted"/>